<name>A0A2P5A4C5_TREOI</name>
<proteinExistence type="predicted"/>
<feature type="non-terminal residue" evidence="1">
    <location>
        <position position="1"/>
    </location>
</feature>
<reference evidence="2" key="1">
    <citation type="submission" date="2016-06" db="EMBL/GenBank/DDBJ databases">
        <title>Parallel loss of symbiosis genes in relatives of nitrogen-fixing non-legume Parasponia.</title>
        <authorList>
            <person name="Van Velzen R."/>
            <person name="Holmer R."/>
            <person name="Bu F."/>
            <person name="Rutten L."/>
            <person name="Van Zeijl A."/>
            <person name="Liu W."/>
            <person name="Santuari L."/>
            <person name="Cao Q."/>
            <person name="Sharma T."/>
            <person name="Shen D."/>
            <person name="Roswanjaya Y."/>
            <person name="Wardhani T."/>
            <person name="Kalhor M.S."/>
            <person name="Jansen J."/>
            <person name="Van den Hoogen J."/>
            <person name="Gungor B."/>
            <person name="Hartog M."/>
            <person name="Hontelez J."/>
            <person name="Verver J."/>
            <person name="Yang W.-C."/>
            <person name="Schijlen E."/>
            <person name="Repin R."/>
            <person name="Schilthuizen M."/>
            <person name="Schranz E."/>
            <person name="Heidstra R."/>
            <person name="Miyata K."/>
            <person name="Fedorova E."/>
            <person name="Kohlen W."/>
            <person name="Bisseling T."/>
            <person name="Smit S."/>
            <person name="Geurts R."/>
        </authorList>
    </citation>
    <scope>NUCLEOTIDE SEQUENCE [LARGE SCALE GENOMIC DNA]</scope>
    <source>
        <strain evidence="2">cv. RG33-2</strain>
    </source>
</reference>
<dbReference type="EMBL" id="JXTC01001414">
    <property type="protein sequence ID" value="PON31349.1"/>
    <property type="molecule type" value="Genomic_DNA"/>
</dbReference>
<evidence type="ECO:0000313" key="2">
    <source>
        <dbReference type="Proteomes" id="UP000237000"/>
    </source>
</evidence>
<accession>A0A2P5A4C5</accession>
<dbReference type="InParanoid" id="A0A2P5A4C5"/>
<comment type="caution">
    <text evidence="1">The sequence shown here is derived from an EMBL/GenBank/DDBJ whole genome shotgun (WGS) entry which is preliminary data.</text>
</comment>
<sequence length="79" mass="9001">ALKCLRHARFVQSQQRLHVRRDGHTMGEDGQDHMFDVESIVVVEVLSQKFMLFLLVKLELDDVLASDDSVGDEFSALKT</sequence>
<keyword evidence="2" id="KW-1185">Reference proteome</keyword>
<gene>
    <name evidence="1" type="ORF">TorRG33x02_357990</name>
</gene>
<organism evidence="1 2">
    <name type="scientific">Trema orientale</name>
    <name type="common">Charcoal tree</name>
    <name type="synonym">Celtis orientalis</name>
    <dbReference type="NCBI Taxonomy" id="63057"/>
    <lineage>
        <taxon>Eukaryota</taxon>
        <taxon>Viridiplantae</taxon>
        <taxon>Streptophyta</taxon>
        <taxon>Embryophyta</taxon>
        <taxon>Tracheophyta</taxon>
        <taxon>Spermatophyta</taxon>
        <taxon>Magnoliopsida</taxon>
        <taxon>eudicotyledons</taxon>
        <taxon>Gunneridae</taxon>
        <taxon>Pentapetalae</taxon>
        <taxon>rosids</taxon>
        <taxon>fabids</taxon>
        <taxon>Rosales</taxon>
        <taxon>Cannabaceae</taxon>
        <taxon>Trema</taxon>
    </lineage>
</organism>
<dbReference type="AlphaFoldDB" id="A0A2P5A4C5"/>
<protein>
    <submittedName>
        <fullName evidence="1">Uncharacterized protein</fullName>
    </submittedName>
</protein>
<dbReference type="Proteomes" id="UP000237000">
    <property type="component" value="Unassembled WGS sequence"/>
</dbReference>
<evidence type="ECO:0000313" key="1">
    <source>
        <dbReference type="EMBL" id="PON31349.1"/>
    </source>
</evidence>